<accession>A0ABY2M4I6</accession>
<protein>
    <recommendedName>
        <fullName evidence="4">Glycosyltransferase RgtA/B/C/D-like domain-containing protein</fullName>
    </recommendedName>
</protein>
<feature type="transmembrane region" description="Helical" evidence="1">
    <location>
        <begin position="308"/>
        <end position="327"/>
    </location>
</feature>
<feature type="transmembrane region" description="Helical" evidence="1">
    <location>
        <begin position="114"/>
        <end position="135"/>
    </location>
</feature>
<proteinExistence type="predicted"/>
<feature type="transmembrane region" description="Helical" evidence="1">
    <location>
        <begin position="182"/>
        <end position="205"/>
    </location>
</feature>
<comment type="caution">
    <text evidence="2">The sequence shown here is derived from an EMBL/GenBank/DDBJ whole genome shotgun (WGS) entry which is preliminary data.</text>
</comment>
<keyword evidence="3" id="KW-1185">Reference proteome</keyword>
<evidence type="ECO:0008006" key="4">
    <source>
        <dbReference type="Google" id="ProtNLM"/>
    </source>
</evidence>
<feature type="transmembrane region" description="Helical" evidence="1">
    <location>
        <begin position="217"/>
        <end position="239"/>
    </location>
</feature>
<dbReference type="Proteomes" id="UP000298200">
    <property type="component" value="Unassembled WGS sequence"/>
</dbReference>
<keyword evidence="1" id="KW-1133">Transmembrane helix</keyword>
<evidence type="ECO:0000256" key="1">
    <source>
        <dbReference type="SAM" id="Phobius"/>
    </source>
</evidence>
<sequence>MKPRDLWIVLCLFILGVVGLIYVKTEPYGNSLSALIGIWEGFYEINPNLVDSQFVIYPSGGYDGQFFYLLAKDLFVDEKWDLIVDSFYFRYHRIGLSFASGILSVLFGSEHYPILTLILLFSVFLVSVYCLYDLLPKNSKWFVLFYIFSPYSLNANLLLVADSFFVSLALIAYYFYVKEKHFLSFLFFLFTVFTRELGILFLAPIGFKYLLGKNWKLLLLYSIPGILFIGFIIYGWIAIPNHLGTNPLGFRDMTDYPLFGFAKSFIENGTFHFKIKEFPKLLLLLSFFSVCYLCLISLRQSFLHKMEILLPILGSLFVIAIAEEGYWRSFDNLSRMFTLVLPFSILFIDEIKNIGLKLFLSSSALLFFFLLIRILFITPKKEYFLAI</sequence>
<dbReference type="InterPro" id="IPR058226">
    <property type="entry name" value="AZOBR_p60025-like"/>
</dbReference>
<reference evidence="3" key="1">
    <citation type="journal article" date="2019" name="PLoS Negl. Trop. Dis.">
        <title>Revisiting the worldwide diversity of Leptospira species in the environment.</title>
        <authorList>
            <person name="Vincent A.T."/>
            <person name="Schiettekatte O."/>
            <person name="Bourhy P."/>
            <person name="Veyrier F.J."/>
            <person name="Picardeau M."/>
        </authorList>
    </citation>
    <scope>NUCLEOTIDE SEQUENCE [LARGE SCALE GENOMIC DNA]</scope>
    <source>
        <strain evidence="3">201800272</strain>
    </source>
</reference>
<feature type="transmembrane region" description="Helical" evidence="1">
    <location>
        <begin position="156"/>
        <end position="176"/>
    </location>
</feature>
<feature type="transmembrane region" description="Helical" evidence="1">
    <location>
        <begin position="6"/>
        <end position="23"/>
    </location>
</feature>
<dbReference type="EMBL" id="RQFU01000016">
    <property type="protein sequence ID" value="TGL20947.1"/>
    <property type="molecule type" value="Genomic_DNA"/>
</dbReference>
<keyword evidence="1" id="KW-0472">Membrane</keyword>
<feature type="transmembrane region" description="Helical" evidence="1">
    <location>
        <begin position="358"/>
        <end position="377"/>
    </location>
</feature>
<keyword evidence="1" id="KW-0812">Transmembrane</keyword>
<name>A0ABY2M4I6_9LEPT</name>
<gene>
    <name evidence="2" type="ORF">EHQ46_10680</name>
</gene>
<dbReference type="NCBIfam" id="NF046093">
    <property type="entry name" value="AZOBR_p60025_fam"/>
    <property type="match status" value="1"/>
</dbReference>
<feature type="transmembrane region" description="Helical" evidence="1">
    <location>
        <begin position="278"/>
        <end position="296"/>
    </location>
</feature>
<evidence type="ECO:0000313" key="3">
    <source>
        <dbReference type="Proteomes" id="UP000298200"/>
    </source>
</evidence>
<evidence type="ECO:0000313" key="2">
    <source>
        <dbReference type="EMBL" id="TGL20947.1"/>
    </source>
</evidence>
<dbReference type="RefSeq" id="WP_135635548.1">
    <property type="nucleotide sequence ID" value="NZ_RQFU01000016.1"/>
</dbReference>
<organism evidence="2 3">
    <name type="scientific">Leptospira yanagawae</name>
    <dbReference type="NCBI Taxonomy" id="293069"/>
    <lineage>
        <taxon>Bacteria</taxon>
        <taxon>Pseudomonadati</taxon>
        <taxon>Spirochaetota</taxon>
        <taxon>Spirochaetia</taxon>
        <taxon>Leptospirales</taxon>
        <taxon>Leptospiraceae</taxon>
        <taxon>Leptospira</taxon>
    </lineage>
</organism>